<name>A0ACA9PPY3_9GLOM</name>
<organism evidence="1 2">
    <name type="scientific">Acaulospora colombiana</name>
    <dbReference type="NCBI Taxonomy" id="27376"/>
    <lineage>
        <taxon>Eukaryota</taxon>
        <taxon>Fungi</taxon>
        <taxon>Fungi incertae sedis</taxon>
        <taxon>Mucoromycota</taxon>
        <taxon>Glomeromycotina</taxon>
        <taxon>Glomeromycetes</taxon>
        <taxon>Diversisporales</taxon>
        <taxon>Acaulosporaceae</taxon>
        <taxon>Acaulospora</taxon>
    </lineage>
</organism>
<reference evidence="1" key="1">
    <citation type="submission" date="2021-06" db="EMBL/GenBank/DDBJ databases">
        <authorList>
            <person name="Kallberg Y."/>
            <person name="Tangrot J."/>
            <person name="Rosling A."/>
        </authorList>
    </citation>
    <scope>NUCLEOTIDE SEQUENCE</scope>
    <source>
        <strain evidence="1">CL356</strain>
    </source>
</reference>
<dbReference type="Proteomes" id="UP000789525">
    <property type="component" value="Unassembled WGS sequence"/>
</dbReference>
<feature type="non-terminal residue" evidence="1">
    <location>
        <position position="1"/>
    </location>
</feature>
<accession>A0ACA9PPY3</accession>
<comment type="caution">
    <text evidence="1">The sequence shown here is derived from an EMBL/GenBank/DDBJ whole genome shotgun (WGS) entry which is preliminary data.</text>
</comment>
<evidence type="ECO:0000313" key="1">
    <source>
        <dbReference type="EMBL" id="CAG8718844.1"/>
    </source>
</evidence>
<sequence length="256" mass="29236">LEAHILFHSKGMHVVPCRGITKDNDGDLMLVMDVMIEDLRSYIRREDLKMTWNQVYDILYSICERLSSIHSENSCHKDLHPANILRNSKKMWMISDFGLCGPPNMPPNCVYGVLPFIAPETLNSKIYSQASDIYSVGMLMYEVATGLPPFNEKRADVNLACHILDGNRPIVPNEFNFLSSKYTGIMNRCWDALPQNRPTATEVRDFFFGELVRYRENSGYGSEPIKNYGKGRSSTIDFYRSSIHSTHSIPVQSQEL</sequence>
<gene>
    <name evidence="1" type="ORF">ACOLOM_LOCUS11040</name>
</gene>
<keyword evidence="2" id="KW-1185">Reference proteome</keyword>
<feature type="non-terminal residue" evidence="1">
    <location>
        <position position="256"/>
    </location>
</feature>
<evidence type="ECO:0000313" key="2">
    <source>
        <dbReference type="Proteomes" id="UP000789525"/>
    </source>
</evidence>
<proteinExistence type="predicted"/>
<protein>
    <submittedName>
        <fullName evidence="1">3303_t:CDS:1</fullName>
    </submittedName>
</protein>
<dbReference type="EMBL" id="CAJVPT010037926">
    <property type="protein sequence ID" value="CAG8718844.1"/>
    <property type="molecule type" value="Genomic_DNA"/>
</dbReference>